<gene>
    <name evidence="4" type="ordered locus">Tph_c08940</name>
</gene>
<dbReference type="PROSITE" id="PS51832">
    <property type="entry name" value="HD_GYP"/>
    <property type="match status" value="1"/>
</dbReference>
<dbReference type="PANTHER" id="PTHR43155:SF2">
    <property type="entry name" value="CYCLIC DI-GMP PHOSPHODIESTERASE PA4108"/>
    <property type="match status" value="1"/>
</dbReference>
<dbReference type="InterPro" id="IPR018771">
    <property type="entry name" value="PocR_dom"/>
</dbReference>
<dbReference type="SUPFAM" id="SSF55781">
    <property type="entry name" value="GAF domain-like"/>
    <property type="match status" value="2"/>
</dbReference>
<dbReference type="OrthoDB" id="10822at2"/>
<dbReference type="Pfam" id="PF10114">
    <property type="entry name" value="PocR"/>
    <property type="match status" value="1"/>
</dbReference>
<protein>
    <submittedName>
        <fullName evidence="4">Metal dependent phosphohydrolase</fullName>
    </submittedName>
</protein>
<evidence type="ECO:0000259" key="3">
    <source>
        <dbReference type="PROSITE" id="PS51832"/>
    </source>
</evidence>
<dbReference type="InterPro" id="IPR037522">
    <property type="entry name" value="HD_GYP_dom"/>
</dbReference>
<proteinExistence type="predicted"/>
<dbReference type="CDD" id="cd00077">
    <property type="entry name" value="HDc"/>
    <property type="match status" value="1"/>
</dbReference>
<feature type="region of interest" description="Disordered" evidence="1">
    <location>
        <begin position="720"/>
        <end position="739"/>
    </location>
</feature>
<keyword evidence="4" id="KW-0378">Hydrolase</keyword>
<dbReference type="InterPro" id="IPR003607">
    <property type="entry name" value="HD/PDEase_dom"/>
</dbReference>
<dbReference type="PANTHER" id="PTHR43155">
    <property type="entry name" value="CYCLIC DI-GMP PHOSPHODIESTERASE PA4108-RELATED"/>
    <property type="match status" value="1"/>
</dbReference>
<dbReference type="STRING" id="1089553.Tph_c08940"/>
<name>K4LST1_THEPS</name>
<dbReference type="Pfam" id="PF13487">
    <property type="entry name" value="HD_5"/>
    <property type="match status" value="1"/>
</dbReference>
<dbReference type="SMART" id="SM00065">
    <property type="entry name" value="GAF"/>
    <property type="match status" value="2"/>
</dbReference>
<dbReference type="InterPro" id="IPR006674">
    <property type="entry name" value="HD_domain"/>
</dbReference>
<dbReference type="eggNOG" id="COG2203">
    <property type="taxonomic scope" value="Bacteria"/>
</dbReference>
<sequence length="739" mass="80093">MVNKKKLMFYEELKQIGLQEVEENMSRALELATMVAYPDGRPLTGPFNLCSFCSLLDGNPEARTRCVASRTASARAAATAGKEILHTCHAGLAYLAVPLRVAGEIVAVVLGGNVALRPLAEEAVVRLARETGLDLEKLQAASGAIPIWPEERLRAAMELVRVVTDTVARLLYARQDLQRKVDELTALFEFTRTISGSLQVTEVAQQALKAVLGLTEATSGSVLMLSEAMPGVTESEMAATLESDEEFRVVPTGEIVAAVEREACAAHFDSRPEGNTPEERRPAVAIPLTVGGKVTGVLTIAGRPKGARFTKDDTVFLTTLGTSLGLALENARLFRQLQARATMLERLIKVGRVISSNLDVDLVLESALENVRDMLSTQWCALRLLDEETGELVLKASLGMSAELQAKAGRVRPDGTLLNKVLQTGKPIVVEDLTASGSRLRLPYYAVEMRAVAVVPVEACGKILGTLKVYSPEPRRWSEEEIGYLATIASQTGLALENARLYSSLREYYLSAVQALAAALEAKDVYTRGHSVRVAKWARACARVLGLGVEEQEQVYVAGLLHDLGKIGVREDILLKPGLLTAEERKEMQSHPEVGVRILEPARFPAAVIEAVRYHHEDYGGGGYPAGLVGEEIPLLARIIRVADAYDAMTSARPYREAFTVRRAQEELGRCAGQQFDPRVVDAFLRIPQDEMEDIGGGGGGYSDSSLGGNTFLAKAAALSGEGNPKRRGVEDGKLRRVW</sequence>
<dbReference type="eggNOG" id="COG4936">
    <property type="taxonomic scope" value="Bacteria"/>
</dbReference>
<dbReference type="InterPro" id="IPR003018">
    <property type="entry name" value="GAF"/>
</dbReference>
<dbReference type="AlphaFoldDB" id="K4LST1"/>
<dbReference type="HOGENOM" id="CLU_023443_0_0_9"/>
<accession>K4LST1</accession>
<feature type="domain" description="HD" evidence="2">
    <location>
        <begin position="527"/>
        <end position="649"/>
    </location>
</feature>
<dbReference type="EMBL" id="CP003732">
    <property type="protein sequence ID" value="AFV11124.1"/>
    <property type="molecule type" value="Genomic_DNA"/>
</dbReference>
<dbReference type="InterPro" id="IPR029016">
    <property type="entry name" value="GAF-like_dom_sf"/>
</dbReference>
<dbReference type="PROSITE" id="PS51831">
    <property type="entry name" value="HD"/>
    <property type="match status" value="1"/>
</dbReference>
<dbReference type="Pfam" id="PF13185">
    <property type="entry name" value="GAF_2"/>
    <property type="match status" value="2"/>
</dbReference>
<dbReference type="eggNOG" id="COG2206">
    <property type="taxonomic scope" value="Bacteria"/>
</dbReference>
<dbReference type="GO" id="GO:0016787">
    <property type="term" value="F:hydrolase activity"/>
    <property type="evidence" value="ECO:0007669"/>
    <property type="project" value="UniProtKB-KW"/>
</dbReference>
<dbReference type="Gene3D" id="3.30.450.40">
    <property type="match status" value="2"/>
</dbReference>
<evidence type="ECO:0000259" key="2">
    <source>
        <dbReference type="PROSITE" id="PS51831"/>
    </source>
</evidence>
<dbReference type="Proteomes" id="UP000000467">
    <property type="component" value="Chromosome"/>
</dbReference>
<feature type="compositionally biased region" description="Basic and acidic residues" evidence="1">
    <location>
        <begin position="724"/>
        <end position="739"/>
    </location>
</feature>
<dbReference type="InterPro" id="IPR006675">
    <property type="entry name" value="HDIG_dom"/>
</dbReference>
<evidence type="ECO:0000313" key="5">
    <source>
        <dbReference type="Proteomes" id="UP000000467"/>
    </source>
</evidence>
<dbReference type="SMART" id="SM00471">
    <property type="entry name" value="HDc"/>
    <property type="match status" value="1"/>
</dbReference>
<keyword evidence="5" id="KW-1185">Reference proteome</keyword>
<feature type="domain" description="HD-GYP" evidence="3">
    <location>
        <begin position="505"/>
        <end position="700"/>
    </location>
</feature>
<reference evidence="4 5" key="1">
    <citation type="journal article" date="2012" name="BMC Genomics">
        <title>Genome-guided analysis of physiological and morphological traits of the fermentative acetate oxidizer Thermacetogenium phaeum.</title>
        <authorList>
            <person name="Oehler D."/>
            <person name="Poehlein A."/>
            <person name="Leimbach A."/>
            <person name="Muller N."/>
            <person name="Daniel R."/>
            <person name="Gottschalk G."/>
            <person name="Schink B."/>
        </authorList>
    </citation>
    <scope>NUCLEOTIDE SEQUENCE [LARGE SCALE GENOMIC DNA]</scope>
    <source>
        <strain evidence="5">ATCC BAA-254 / DSM 26808 / PB</strain>
    </source>
</reference>
<dbReference type="Gene3D" id="1.10.3210.10">
    <property type="entry name" value="Hypothetical protein af1432"/>
    <property type="match status" value="1"/>
</dbReference>
<organism evidence="4 5">
    <name type="scientific">Thermacetogenium phaeum (strain ATCC BAA-254 / DSM 26808 / PB)</name>
    <dbReference type="NCBI Taxonomy" id="1089553"/>
    <lineage>
        <taxon>Bacteria</taxon>
        <taxon>Bacillati</taxon>
        <taxon>Bacillota</taxon>
        <taxon>Clostridia</taxon>
        <taxon>Thermoanaerobacterales</taxon>
        <taxon>Thermoanaerobacteraceae</taxon>
        <taxon>Thermacetogenium</taxon>
    </lineage>
</organism>
<evidence type="ECO:0000313" key="4">
    <source>
        <dbReference type="EMBL" id="AFV11124.1"/>
    </source>
</evidence>
<dbReference type="KEGG" id="tpz:Tph_c08940"/>
<dbReference type="RefSeq" id="WP_015050005.1">
    <property type="nucleotide sequence ID" value="NC_018870.1"/>
</dbReference>
<evidence type="ECO:0000256" key="1">
    <source>
        <dbReference type="SAM" id="MobiDB-lite"/>
    </source>
</evidence>
<dbReference type="NCBIfam" id="TIGR00277">
    <property type="entry name" value="HDIG"/>
    <property type="match status" value="1"/>
</dbReference>
<dbReference type="SUPFAM" id="SSF109604">
    <property type="entry name" value="HD-domain/PDEase-like"/>
    <property type="match status" value="1"/>
</dbReference>